<comment type="subcellular location">
    <subcellularLocation>
        <location evidence="1">Cell membrane</location>
        <topology evidence="1">Multi-pass membrane protein</topology>
    </subcellularLocation>
</comment>
<dbReference type="Pfam" id="PF13396">
    <property type="entry name" value="PLDc_N"/>
    <property type="match status" value="1"/>
</dbReference>
<evidence type="ECO:0000259" key="7">
    <source>
        <dbReference type="Pfam" id="PF13396"/>
    </source>
</evidence>
<protein>
    <recommendedName>
        <fullName evidence="7">Cardiolipin synthase N-terminal domain-containing protein</fullName>
    </recommendedName>
</protein>
<dbReference type="Proteomes" id="UP000219048">
    <property type="component" value="Unassembled WGS sequence"/>
</dbReference>
<sequence length="241" mass="28166">MQYYLIIALQGFCVYHCYSNRNSYYWIMAIIFIPVIGSILYLFMNVFRKRDIEKVQESLATAINPSKKIKDLEKKFKFSSTFENQVALADAYLDEKMYAEAITNYEASLKDVFSNDFYVISKLVEAHYFSSDFENAISYAKKIDQNSSFRKSDASFLYGMALEKGGNIVKSEEILRTFDAPYSNFMERLELARFLIRNNKLEEGRTVYQEIVSESENMSKQSYRLNRDLIKKSKEELSLLA</sequence>
<gene>
    <name evidence="8" type="ORF">SAMN06265377_3811</name>
</gene>
<dbReference type="RefSeq" id="WP_097047396.1">
    <property type="nucleotide sequence ID" value="NZ_OBEH01000008.1"/>
</dbReference>
<evidence type="ECO:0000256" key="4">
    <source>
        <dbReference type="ARBA" id="ARBA00022989"/>
    </source>
</evidence>
<dbReference type="GO" id="GO:0005886">
    <property type="term" value="C:plasma membrane"/>
    <property type="evidence" value="ECO:0007669"/>
    <property type="project" value="UniProtKB-SubCell"/>
</dbReference>
<keyword evidence="9" id="KW-1185">Reference proteome</keyword>
<dbReference type="InterPro" id="IPR027379">
    <property type="entry name" value="CLS_N"/>
</dbReference>
<evidence type="ECO:0000256" key="2">
    <source>
        <dbReference type="ARBA" id="ARBA00022475"/>
    </source>
</evidence>
<feature type="domain" description="Cardiolipin synthase N-terminal" evidence="7">
    <location>
        <begin position="25"/>
        <end position="43"/>
    </location>
</feature>
<evidence type="ECO:0000313" key="9">
    <source>
        <dbReference type="Proteomes" id="UP000219048"/>
    </source>
</evidence>
<dbReference type="OrthoDB" id="794036at2"/>
<organism evidence="8 9">
    <name type="scientific">Flagellimonas pacifica</name>
    <dbReference type="NCBI Taxonomy" id="1247520"/>
    <lineage>
        <taxon>Bacteria</taxon>
        <taxon>Pseudomonadati</taxon>
        <taxon>Bacteroidota</taxon>
        <taxon>Flavobacteriia</taxon>
        <taxon>Flavobacteriales</taxon>
        <taxon>Flavobacteriaceae</taxon>
        <taxon>Flagellimonas</taxon>
    </lineage>
</organism>
<evidence type="ECO:0000256" key="5">
    <source>
        <dbReference type="ARBA" id="ARBA00023136"/>
    </source>
</evidence>
<name>A0A285MXM0_9FLAO</name>
<evidence type="ECO:0000256" key="1">
    <source>
        <dbReference type="ARBA" id="ARBA00004651"/>
    </source>
</evidence>
<dbReference type="EMBL" id="OBEH01000008">
    <property type="protein sequence ID" value="SNZ01960.1"/>
    <property type="molecule type" value="Genomic_DNA"/>
</dbReference>
<keyword evidence="4 6" id="KW-1133">Transmembrane helix</keyword>
<dbReference type="Gene3D" id="1.25.40.10">
    <property type="entry name" value="Tetratricopeptide repeat domain"/>
    <property type="match status" value="1"/>
</dbReference>
<accession>A0A285MXM0</accession>
<keyword evidence="2" id="KW-1003">Cell membrane</keyword>
<reference evidence="9" key="1">
    <citation type="submission" date="2017-09" db="EMBL/GenBank/DDBJ databases">
        <authorList>
            <person name="Varghese N."/>
            <person name="Submissions S."/>
        </authorList>
    </citation>
    <scope>NUCLEOTIDE SEQUENCE [LARGE SCALE GENOMIC DNA]</scope>
    <source>
        <strain evidence="9">DSM 25885</strain>
    </source>
</reference>
<keyword evidence="3 6" id="KW-0812">Transmembrane</keyword>
<proteinExistence type="predicted"/>
<keyword evidence="5 6" id="KW-0472">Membrane</keyword>
<dbReference type="InterPro" id="IPR014562">
    <property type="entry name" value="UCP030959_TPR_rpt-cont"/>
</dbReference>
<dbReference type="InterPro" id="IPR011990">
    <property type="entry name" value="TPR-like_helical_dom_sf"/>
</dbReference>
<dbReference type="SUPFAM" id="SSF48452">
    <property type="entry name" value="TPR-like"/>
    <property type="match status" value="1"/>
</dbReference>
<dbReference type="AlphaFoldDB" id="A0A285MXM0"/>
<evidence type="ECO:0000313" key="8">
    <source>
        <dbReference type="EMBL" id="SNZ01960.1"/>
    </source>
</evidence>
<evidence type="ECO:0000256" key="6">
    <source>
        <dbReference type="SAM" id="Phobius"/>
    </source>
</evidence>
<feature type="transmembrane region" description="Helical" evidence="6">
    <location>
        <begin position="24"/>
        <end position="44"/>
    </location>
</feature>
<dbReference type="PIRSF" id="PIRSF030959">
    <property type="entry name" value="UCP030959"/>
    <property type="match status" value="1"/>
</dbReference>
<evidence type="ECO:0000256" key="3">
    <source>
        <dbReference type="ARBA" id="ARBA00022692"/>
    </source>
</evidence>